<organism evidence="1 2">
    <name type="scientific">Moritella viscosa</name>
    <dbReference type="NCBI Taxonomy" id="80854"/>
    <lineage>
        <taxon>Bacteria</taxon>
        <taxon>Pseudomonadati</taxon>
        <taxon>Pseudomonadota</taxon>
        <taxon>Gammaproteobacteria</taxon>
        <taxon>Alteromonadales</taxon>
        <taxon>Moritellaceae</taxon>
        <taxon>Moritella</taxon>
    </lineage>
</organism>
<dbReference type="Proteomes" id="UP000183794">
    <property type="component" value="Unassembled WGS sequence"/>
</dbReference>
<dbReference type="EMBL" id="FPLD01000135">
    <property type="protein sequence ID" value="SGZ18662.1"/>
    <property type="molecule type" value="Genomic_DNA"/>
</dbReference>
<name>A0A1L0CAD5_9GAMM</name>
<dbReference type="Pfam" id="PF14281">
    <property type="entry name" value="PDDEXK_4"/>
    <property type="match status" value="1"/>
</dbReference>
<gene>
    <name evidence="1" type="ORF">NVI5450_4677</name>
</gene>
<reference evidence="1 2" key="1">
    <citation type="submission" date="2016-11" db="EMBL/GenBank/DDBJ databases">
        <authorList>
            <person name="Jaros S."/>
            <person name="Januszkiewicz K."/>
            <person name="Wedrychowicz H."/>
        </authorList>
    </citation>
    <scope>NUCLEOTIDE SEQUENCE [LARGE SCALE GENOMIC DNA]</scope>
    <source>
        <strain evidence="1">NVI 5450</strain>
    </source>
</reference>
<evidence type="ECO:0000313" key="2">
    <source>
        <dbReference type="Proteomes" id="UP000183794"/>
    </source>
</evidence>
<proteinExistence type="predicted"/>
<sequence length="74" mass="8805">MEKGFWDLFIFIENTIKKQEQQKLRGLNDYNMVNVVRKANQEVGMHSNVLYSLLDPNGLHYQNDLFLSLFIHTF</sequence>
<dbReference type="AlphaFoldDB" id="A0A1L0CAD5"/>
<dbReference type="InterPro" id="IPR029470">
    <property type="entry name" value="PDDEXK_4"/>
</dbReference>
<accession>A0A1L0CAD5</accession>
<evidence type="ECO:0000313" key="1">
    <source>
        <dbReference type="EMBL" id="SGZ18662.1"/>
    </source>
</evidence>
<protein>
    <submittedName>
        <fullName evidence="1">Uncharacterized protein</fullName>
    </submittedName>
</protein>